<protein>
    <submittedName>
        <fullName evidence="2">Uncharacterized protein</fullName>
    </submittedName>
</protein>
<dbReference type="AlphaFoldDB" id="A0A381TMM5"/>
<organism evidence="2">
    <name type="scientific">marine metagenome</name>
    <dbReference type="NCBI Taxonomy" id="408172"/>
    <lineage>
        <taxon>unclassified sequences</taxon>
        <taxon>metagenomes</taxon>
        <taxon>ecological metagenomes</taxon>
    </lineage>
</organism>
<feature type="non-terminal residue" evidence="2">
    <location>
        <position position="95"/>
    </location>
</feature>
<feature type="region of interest" description="Disordered" evidence="1">
    <location>
        <begin position="1"/>
        <end position="25"/>
    </location>
</feature>
<evidence type="ECO:0000313" key="2">
    <source>
        <dbReference type="EMBL" id="SVA17310.1"/>
    </source>
</evidence>
<evidence type="ECO:0000256" key="1">
    <source>
        <dbReference type="SAM" id="MobiDB-lite"/>
    </source>
</evidence>
<proteinExistence type="predicted"/>
<reference evidence="2" key="1">
    <citation type="submission" date="2018-05" db="EMBL/GenBank/DDBJ databases">
        <authorList>
            <person name="Lanie J.A."/>
            <person name="Ng W.-L."/>
            <person name="Kazmierczak K.M."/>
            <person name="Andrzejewski T.M."/>
            <person name="Davidsen T.M."/>
            <person name="Wayne K.J."/>
            <person name="Tettelin H."/>
            <person name="Glass J.I."/>
            <person name="Rusch D."/>
            <person name="Podicherti R."/>
            <person name="Tsui H.-C.T."/>
            <person name="Winkler M.E."/>
        </authorList>
    </citation>
    <scope>NUCLEOTIDE SEQUENCE</scope>
</reference>
<sequence length="95" mass="10754">MVSVFQSTELSTKEDTAESRSLNSVQVPGTFNEEQDLQATILRLTGIEASSMVWRTQSWQIRDARGGSAPHLRHTFTNGPRRGYFVIYAFSKLFL</sequence>
<feature type="compositionally biased region" description="Polar residues" evidence="1">
    <location>
        <begin position="1"/>
        <end position="10"/>
    </location>
</feature>
<name>A0A381TMM5_9ZZZZ</name>
<gene>
    <name evidence="2" type="ORF">METZ01_LOCUS70164</name>
</gene>
<dbReference type="EMBL" id="UINC01004852">
    <property type="protein sequence ID" value="SVA17310.1"/>
    <property type="molecule type" value="Genomic_DNA"/>
</dbReference>
<accession>A0A381TMM5</accession>